<dbReference type="Proteomes" id="UP000887579">
    <property type="component" value="Unplaced"/>
</dbReference>
<evidence type="ECO:0000313" key="1">
    <source>
        <dbReference type="Proteomes" id="UP000887579"/>
    </source>
</evidence>
<sequence>MPFCNAINPPSKTFVKPLCVVCEDDSCGQHFGQYSCKACAAFFRRAVASKMFFECRFDKRCDISPGIRNICRYCRYQKCLDKGMIQSAVQAHRDNSVDKRFTGSPSSSSVNYNASGHADMRRLPQFFDGYVKFQHLRSTSFGMLAADSNSQSWDPGVIFRSLDLETLLKFIPRSTYSSAKKGCHMETSLVYDMIMEDHFSPFSSLHPDDRKELFNQFSVFFCNAEKSYNTYKAFGHIENNDKVMLADGGYVKLDEVYKYYVDSIDINADPQHLARIFVKCFTYIAKVVVPAMVHVGVDDYSMAAIYGLALFQDYNPDISAEAREIAYEIKDDILRDLHVYYRNQGLIDVELTTKVSKLMLLVPTMEHLGRLFRENFHLADLFCMLDVPRAYK</sequence>
<name>A0AC34GN24_9BILA</name>
<evidence type="ECO:0000313" key="2">
    <source>
        <dbReference type="WBParaSite" id="ES5_v2.g347.t1"/>
    </source>
</evidence>
<protein>
    <submittedName>
        <fullName evidence="2">Nuclear receptor</fullName>
    </submittedName>
</protein>
<organism evidence="1 2">
    <name type="scientific">Panagrolaimus sp. ES5</name>
    <dbReference type="NCBI Taxonomy" id="591445"/>
    <lineage>
        <taxon>Eukaryota</taxon>
        <taxon>Metazoa</taxon>
        <taxon>Ecdysozoa</taxon>
        <taxon>Nematoda</taxon>
        <taxon>Chromadorea</taxon>
        <taxon>Rhabditida</taxon>
        <taxon>Tylenchina</taxon>
        <taxon>Panagrolaimomorpha</taxon>
        <taxon>Panagrolaimoidea</taxon>
        <taxon>Panagrolaimidae</taxon>
        <taxon>Panagrolaimus</taxon>
    </lineage>
</organism>
<dbReference type="WBParaSite" id="ES5_v2.g347.t1">
    <property type="protein sequence ID" value="ES5_v2.g347.t1"/>
    <property type="gene ID" value="ES5_v2.g347"/>
</dbReference>
<accession>A0AC34GN24</accession>
<reference evidence="2" key="1">
    <citation type="submission" date="2022-11" db="UniProtKB">
        <authorList>
            <consortium name="WormBaseParasite"/>
        </authorList>
    </citation>
    <scope>IDENTIFICATION</scope>
</reference>
<proteinExistence type="predicted"/>